<dbReference type="Gene3D" id="3.40.190.10">
    <property type="entry name" value="Periplasmic binding protein-like II"/>
    <property type="match status" value="1"/>
</dbReference>
<evidence type="ECO:0000313" key="4">
    <source>
        <dbReference type="Proteomes" id="UP000181917"/>
    </source>
</evidence>
<dbReference type="SUPFAM" id="SSF53850">
    <property type="entry name" value="Periplasmic binding protein-like II"/>
    <property type="match status" value="1"/>
</dbReference>
<keyword evidence="4" id="KW-1185">Reference proteome</keyword>
<gene>
    <name evidence="3" type="ORF">SAMN04489742_1661</name>
</gene>
<dbReference type="OrthoDB" id="9781705at2"/>
<feature type="chain" id="PRO_5038719803" evidence="1">
    <location>
        <begin position="24"/>
        <end position="331"/>
    </location>
</feature>
<dbReference type="InterPro" id="IPR007210">
    <property type="entry name" value="ABC_Gly_betaine_transp_sub-bd"/>
</dbReference>
<dbReference type="CDD" id="cd13611">
    <property type="entry name" value="PBP2_YehZ"/>
    <property type="match status" value="1"/>
</dbReference>
<feature type="domain" description="ABC-type glycine betaine transport system substrate-binding" evidence="2">
    <location>
        <begin position="52"/>
        <end position="323"/>
    </location>
</feature>
<evidence type="ECO:0000259" key="2">
    <source>
        <dbReference type="Pfam" id="PF04069"/>
    </source>
</evidence>
<organism evidence="3 4">
    <name type="scientific">Crystallibacter crystallopoietes</name>
    <dbReference type="NCBI Taxonomy" id="37928"/>
    <lineage>
        <taxon>Bacteria</taxon>
        <taxon>Bacillati</taxon>
        <taxon>Actinomycetota</taxon>
        <taxon>Actinomycetes</taxon>
        <taxon>Micrococcales</taxon>
        <taxon>Micrococcaceae</taxon>
        <taxon>Crystallibacter</taxon>
    </lineage>
</organism>
<dbReference type="EMBL" id="FNKH01000002">
    <property type="protein sequence ID" value="SDQ57444.1"/>
    <property type="molecule type" value="Genomic_DNA"/>
</dbReference>
<dbReference type="AlphaFoldDB" id="A0A1H1BZU6"/>
<sequence>MKRERRGQHAIRLLAAVATLSVAGCGLQPATSYVPEVAPGSIQELDLPKGASLTITGKNFTEQLILAKIAVLAARAAGFEVRDMSGLPGSVPVRKLMLSGQAQIHWDYTGAAWLTYLGQDRGLADQTEQWEAVRDAELTNGLTWLEPSGLNNTYAIAVSEEVQEELGGISTLSEIAELPVEERTFCVESEFNSRADGLTPMLKHYGIERGTPAGVSNSNIAILDTGAIYEATARGQCNFGEVFGSDGRILALNLNVLEDDRKFFPAYNASAIINTETLQQYPQLRDIFDSISAEITTETMQELNRKVDVDGQEPAEVAADWMIENGFIRPS</sequence>
<dbReference type="RefSeq" id="WP_074700011.1">
    <property type="nucleotide sequence ID" value="NZ_CP018863.1"/>
</dbReference>
<name>A0A1H1BZU6_9MICC</name>
<evidence type="ECO:0000313" key="3">
    <source>
        <dbReference type="EMBL" id="SDQ57444.1"/>
    </source>
</evidence>
<evidence type="ECO:0000256" key="1">
    <source>
        <dbReference type="SAM" id="SignalP"/>
    </source>
</evidence>
<reference evidence="3 4" key="1">
    <citation type="submission" date="2016-10" db="EMBL/GenBank/DDBJ databases">
        <authorList>
            <person name="de Groot N.N."/>
        </authorList>
    </citation>
    <scope>NUCLEOTIDE SEQUENCE [LARGE SCALE GENOMIC DNA]</scope>
    <source>
        <strain evidence="3 4">DSM 20117</strain>
    </source>
</reference>
<dbReference type="PROSITE" id="PS51257">
    <property type="entry name" value="PROKAR_LIPOPROTEIN"/>
    <property type="match status" value="1"/>
</dbReference>
<dbReference type="Gene3D" id="3.40.190.120">
    <property type="entry name" value="Osmoprotection protein (prox), domain 2"/>
    <property type="match status" value="1"/>
</dbReference>
<accession>A0A1H1BZU6</accession>
<dbReference type="KEGG" id="acry:AC20117_09045"/>
<dbReference type="Pfam" id="PF04069">
    <property type="entry name" value="OpuAC"/>
    <property type="match status" value="1"/>
</dbReference>
<feature type="signal peptide" evidence="1">
    <location>
        <begin position="1"/>
        <end position="23"/>
    </location>
</feature>
<dbReference type="GO" id="GO:0022857">
    <property type="term" value="F:transmembrane transporter activity"/>
    <property type="evidence" value="ECO:0007669"/>
    <property type="project" value="InterPro"/>
</dbReference>
<protein>
    <submittedName>
        <fullName evidence="3">Osmoprotectant transport system substrate-binding protein</fullName>
    </submittedName>
</protein>
<dbReference type="GO" id="GO:0043190">
    <property type="term" value="C:ATP-binding cassette (ABC) transporter complex"/>
    <property type="evidence" value="ECO:0007669"/>
    <property type="project" value="InterPro"/>
</dbReference>
<dbReference type="STRING" id="37928.SAMN04489742_1661"/>
<proteinExistence type="predicted"/>
<keyword evidence="1" id="KW-0732">Signal</keyword>
<dbReference type="Proteomes" id="UP000181917">
    <property type="component" value="Unassembled WGS sequence"/>
</dbReference>